<name>A0ABV7TPB1_9NEIS</name>
<sequence>MSLTDCRKCRTLHLADPQQVDGAALFLREHFGMQVLPLPHQSRLILVYDLPQYSLEHVLGSLQQAGIRLADNWWLRMHQRLICYSEEVQLDNLGCDVCASKGREVYCRLYQQHPHGDHDDTPEELRLER</sequence>
<accession>A0ABV7TPB1</accession>
<protein>
    <submittedName>
        <fullName evidence="1">Uncharacterized protein</fullName>
    </submittedName>
</protein>
<evidence type="ECO:0000313" key="2">
    <source>
        <dbReference type="Proteomes" id="UP001595636"/>
    </source>
</evidence>
<dbReference type="EMBL" id="JBHRYH010000001">
    <property type="protein sequence ID" value="MFC3624585.1"/>
    <property type="molecule type" value="Genomic_DNA"/>
</dbReference>
<evidence type="ECO:0000313" key="1">
    <source>
        <dbReference type="EMBL" id="MFC3624585.1"/>
    </source>
</evidence>
<dbReference type="Proteomes" id="UP001595636">
    <property type="component" value="Unassembled WGS sequence"/>
</dbReference>
<reference evidence="2" key="1">
    <citation type="journal article" date="2019" name="Int. J. Syst. Evol. Microbiol.">
        <title>The Global Catalogue of Microorganisms (GCM) 10K type strain sequencing project: providing services to taxonomists for standard genome sequencing and annotation.</title>
        <authorList>
            <consortium name="The Broad Institute Genomics Platform"/>
            <consortium name="The Broad Institute Genome Sequencing Center for Infectious Disease"/>
            <person name="Wu L."/>
            <person name="Ma J."/>
        </authorList>
    </citation>
    <scope>NUCLEOTIDE SEQUENCE [LARGE SCALE GENOMIC DNA]</scope>
    <source>
        <strain evidence="2">KCTC 42195</strain>
    </source>
</reference>
<dbReference type="RefSeq" id="WP_390275984.1">
    <property type="nucleotide sequence ID" value="NZ_JBHRYH010000001.1"/>
</dbReference>
<organism evidence="1 2">
    <name type="scientific">Vogesella amnigena</name>
    <dbReference type="NCBI Taxonomy" id="1507449"/>
    <lineage>
        <taxon>Bacteria</taxon>
        <taxon>Pseudomonadati</taxon>
        <taxon>Pseudomonadota</taxon>
        <taxon>Betaproteobacteria</taxon>
        <taxon>Neisseriales</taxon>
        <taxon>Chromobacteriaceae</taxon>
        <taxon>Vogesella</taxon>
    </lineage>
</organism>
<gene>
    <name evidence="1" type="ORF">ACFOKJ_00300</name>
</gene>
<comment type="caution">
    <text evidence="1">The sequence shown here is derived from an EMBL/GenBank/DDBJ whole genome shotgun (WGS) entry which is preliminary data.</text>
</comment>
<keyword evidence="2" id="KW-1185">Reference proteome</keyword>
<proteinExistence type="predicted"/>